<dbReference type="InterPro" id="IPR001872">
    <property type="entry name" value="Peptidase_A8"/>
</dbReference>
<dbReference type="PROSITE" id="PS00855">
    <property type="entry name" value="SPASE_II"/>
    <property type="match status" value="1"/>
</dbReference>
<evidence type="ECO:0000256" key="10">
    <source>
        <dbReference type="RuleBase" id="RU000594"/>
    </source>
</evidence>
<comment type="subcellular location">
    <subcellularLocation>
        <location evidence="9">Cell membrane</location>
        <topology evidence="9">Multi-pass membrane protein</topology>
    </subcellularLocation>
</comment>
<keyword evidence="6 9" id="KW-0378">Hydrolase</keyword>
<evidence type="ECO:0000256" key="9">
    <source>
        <dbReference type="HAMAP-Rule" id="MF_00161"/>
    </source>
</evidence>
<dbReference type="EMBL" id="CP046161">
    <property type="protein sequence ID" value="QKO30835.1"/>
    <property type="molecule type" value="Genomic_DNA"/>
</dbReference>
<comment type="similarity">
    <text evidence="1 9 11">Belongs to the peptidase A8 family.</text>
</comment>
<evidence type="ECO:0000256" key="11">
    <source>
        <dbReference type="RuleBase" id="RU004181"/>
    </source>
</evidence>
<evidence type="ECO:0000256" key="3">
    <source>
        <dbReference type="ARBA" id="ARBA00022670"/>
    </source>
</evidence>
<dbReference type="RefSeq" id="WP_174403164.1">
    <property type="nucleotide sequence ID" value="NZ_CP046161.1"/>
</dbReference>
<gene>
    <name evidence="9 12" type="primary">lspA</name>
    <name evidence="12" type="ORF">GKP14_07385</name>
</gene>
<dbReference type="PANTHER" id="PTHR33695:SF1">
    <property type="entry name" value="LIPOPROTEIN SIGNAL PEPTIDASE"/>
    <property type="match status" value="1"/>
</dbReference>
<evidence type="ECO:0000256" key="4">
    <source>
        <dbReference type="ARBA" id="ARBA00022692"/>
    </source>
</evidence>
<evidence type="ECO:0000313" key="13">
    <source>
        <dbReference type="Proteomes" id="UP000509623"/>
    </source>
</evidence>
<keyword evidence="3 9" id="KW-0645">Protease</keyword>
<reference evidence="13" key="1">
    <citation type="submission" date="2019-11" db="EMBL/GenBank/DDBJ databases">
        <authorList>
            <person name="Ren C."/>
            <person name="Wang H."/>
            <person name="Xu Y."/>
        </authorList>
    </citation>
    <scope>NUCLEOTIDE SEQUENCE [LARGE SCALE GENOMIC DNA]</scope>
    <source>
        <strain evidence="13">JNU-WLY1368</strain>
    </source>
</reference>
<feature type="active site" evidence="9">
    <location>
        <position position="113"/>
    </location>
</feature>
<dbReference type="HAMAP" id="MF_00161">
    <property type="entry name" value="LspA"/>
    <property type="match status" value="1"/>
</dbReference>
<dbReference type="PRINTS" id="PR00781">
    <property type="entry name" value="LIPOSIGPTASE"/>
</dbReference>
<feature type="transmembrane region" description="Helical" evidence="9">
    <location>
        <begin position="119"/>
        <end position="144"/>
    </location>
</feature>
<dbReference type="Proteomes" id="UP000509623">
    <property type="component" value="Chromosome"/>
</dbReference>
<keyword evidence="7 9" id="KW-1133">Transmembrane helix</keyword>
<keyword evidence="4 9" id="KW-0812">Transmembrane</keyword>
<dbReference type="PANTHER" id="PTHR33695">
    <property type="entry name" value="LIPOPROTEIN SIGNAL PEPTIDASE"/>
    <property type="match status" value="1"/>
</dbReference>
<proteinExistence type="inferred from homology"/>
<name>A0ABX6PX00_9FIRM</name>
<evidence type="ECO:0000256" key="2">
    <source>
        <dbReference type="ARBA" id="ARBA00022475"/>
    </source>
</evidence>
<evidence type="ECO:0000256" key="1">
    <source>
        <dbReference type="ARBA" id="ARBA00006139"/>
    </source>
</evidence>
<accession>A0ABX6PX00</accession>
<comment type="catalytic activity">
    <reaction evidence="9 10">
        <text>Release of signal peptides from bacterial membrane prolipoproteins. Hydrolyzes -Xaa-Yaa-Zaa-|-(S,diacylglyceryl)Cys-, in which Xaa is hydrophobic (preferably Leu), and Yaa (Ala or Ser) and Zaa (Gly or Ala) have small, neutral side chains.</text>
        <dbReference type="EC" id="3.4.23.36"/>
    </reaction>
</comment>
<protein>
    <recommendedName>
        <fullName evidence="9">Lipoprotein signal peptidase</fullName>
        <ecNumber evidence="9">3.4.23.36</ecNumber>
    </recommendedName>
    <alternativeName>
        <fullName evidence="9">Prolipoprotein signal peptidase</fullName>
    </alternativeName>
    <alternativeName>
        <fullName evidence="9">Signal peptidase II</fullName>
        <shortName evidence="9">SPase II</shortName>
    </alternativeName>
</protein>
<keyword evidence="2 9" id="KW-1003">Cell membrane</keyword>
<evidence type="ECO:0000256" key="7">
    <source>
        <dbReference type="ARBA" id="ARBA00022989"/>
    </source>
</evidence>
<evidence type="ECO:0000256" key="5">
    <source>
        <dbReference type="ARBA" id="ARBA00022750"/>
    </source>
</evidence>
<keyword evidence="13" id="KW-1185">Reference proteome</keyword>
<feature type="transmembrane region" description="Helical" evidence="9">
    <location>
        <begin position="26"/>
        <end position="45"/>
    </location>
</feature>
<sequence>MPFIALLLAAAEVAVDQILKLLVVRNLMPVGTVTLIPHFLSLQYLENRGAAFGILQNRQWAIALITGIICVFIVVAMFRYQERTKLFMTVCTLILGGGVGNILDRLLRGYVVDYIHFHFFPFIFNFADICVVVGVALLIISLFLPSHEPKTEENHA</sequence>
<keyword evidence="5 9" id="KW-0064">Aspartyl protease</keyword>
<feature type="active site" evidence="9">
    <location>
        <position position="128"/>
    </location>
</feature>
<dbReference type="GO" id="GO:0004190">
    <property type="term" value="F:aspartic-type endopeptidase activity"/>
    <property type="evidence" value="ECO:0007669"/>
    <property type="project" value="UniProtKB-EC"/>
</dbReference>
<feature type="transmembrane region" description="Helical" evidence="9">
    <location>
        <begin position="60"/>
        <end position="80"/>
    </location>
</feature>
<organism evidence="12 13">
    <name type="scientific">Caproicibacterium lactatifermentans</name>
    <dbReference type="NCBI Taxonomy" id="2666138"/>
    <lineage>
        <taxon>Bacteria</taxon>
        <taxon>Bacillati</taxon>
        <taxon>Bacillota</taxon>
        <taxon>Clostridia</taxon>
        <taxon>Eubacteriales</taxon>
        <taxon>Oscillospiraceae</taxon>
        <taxon>Caproicibacterium</taxon>
    </lineage>
</organism>
<feature type="transmembrane region" description="Helical" evidence="9">
    <location>
        <begin position="86"/>
        <end position="107"/>
    </location>
</feature>
<evidence type="ECO:0000256" key="8">
    <source>
        <dbReference type="ARBA" id="ARBA00023136"/>
    </source>
</evidence>
<dbReference type="NCBIfam" id="TIGR00077">
    <property type="entry name" value="lspA"/>
    <property type="match status" value="1"/>
</dbReference>
<comment type="function">
    <text evidence="9 10">This protein specifically catalyzes the removal of signal peptides from prolipoproteins.</text>
</comment>
<dbReference type="EC" id="3.4.23.36" evidence="9"/>
<evidence type="ECO:0000313" key="12">
    <source>
        <dbReference type="EMBL" id="QKO30835.1"/>
    </source>
</evidence>
<comment type="pathway">
    <text evidence="9">Protein modification; lipoprotein biosynthesis (signal peptide cleavage).</text>
</comment>
<evidence type="ECO:0000256" key="6">
    <source>
        <dbReference type="ARBA" id="ARBA00022801"/>
    </source>
</evidence>
<keyword evidence="8 9" id="KW-0472">Membrane</keyword>
<dbReference type="Pfam" id="PF01252">
    <property type="entry name" value="Peptidase_A8"/>
    <property type="match status" value="1"/>
</dbReference>